<keyword evidence="2" id="KW-0472">Membrane</keyword>
<dbReference type="RefSeq" id="XP_068367242.1">
    <property type="nucleotide sequence ID" value="XM_068491104.1"/>
</dbReference>
<proteinExistence type="predicted"/>
<feature type="transmembrane region" description="Helical" evidence="2">
    <location>
        <begin position="253"/>
        <end position="273"/>
    </location>
</feature>
<dbReference type="EMBL" id="MLAK01000421">
    <property type="protein sequence ID" value="OHT14106.1"/>
    <property type="molecule type" value="Genomic_DNA"/>
</dbReference>
<dbReference type="AlphaFoldDB" id="A0A1J4KSM2"/>
<dbReference type="VEuPathDB" id="TrichDB:TRFO_03122"/>
<feature type="region of interest" description="Disordered" evidence="1">
    <location>
        <begin position="69"/>
        <end position="89"/>
    </location>
</feature>
<keyword evidence="4" id="KW-1185">Reference proteome</keyword>
<organism evidence="3 4">
    <name type="scientific">Tritrichomonas foetus</name>
    <dbReference type="NCBI Taxonomy" id="1144522"/>
    <lineage>
        <taxon>Eukaryota</taxon>
        <taxon>Metamonada</taxon>
        <taxon>Parabasalia</taxon>
        <taxon>Tritrichomonadida</taxon>
        <taxon>Tritrichomonadidae</taxon>
        <taxon>Tritrichomonas</taxon>
    </lineage>
</organism>
<name>A0A1J4KSM2_9EUKA</name>
<evidence type="ECO:0000313" key="3">
    <source>
        <dbReference type="EMBL" id="OHT14106.1"/>
    </source>
</evidence>
<reference evidence="3" key="1">
    <citation type="submission" date="2016-10" db="EMBL/GenBank/DDBJ databases">
        <authorList>
            <person name="Benchimol M."/>
            <person name="Almeida L.G."/>
            <person name="Vasconcelos A.T."/>
            <person name="Perreira-Neves A."/>
            <person name="Rosa I.A."/>
            <person name="Tasca T."/>
            <person name="Bogo M.R."/>
            <person name="de Souza W."/>
        </authorList>
    </citation>
    <scope>NUCLEOTIDE SEQUENCE [LARGE SCALE GENOMIC DNA]</scope>
    <source>
        <strain evidence="3">K</strain>
    </source>
</reference>
<feature type="compositionally biased region" description="Low complexity" evidence="1">
    <location>
        <begin position="72"/>
        <end position="84"/>
    </location>
</feature>
<evidence type="ECO:0000256" key="2">
    <source>
        <dbReference type="SAM" id="Phobius"/>
    </source>
</evidence>
<comment type="caution">
    <text evidence="3">The sequence shown here is derived from an EMBL/GenBank/DDBJ whole genome shotgun (WGS) entry which is preliminary data.</text>
</comment>
<dbReference type="Proteomes" id="UP000179807">
    <property type="component" value="Unassembled WGS sequence"/>
</dbReference>
<evidence type="ECO:0000313" key="4">
    <source>
        <dbReference type="Proteomes" id="UP000179807"/>
    </source>
</evidence>
<accession>A0A1J4KSM2</accession>
<protein>
    <submittedName>
        <fullName evidence="3">Uncharacterized protein</fullName>
    </submittedName>
</protein>
<keyword evidence="2" id="KW-0812">Transmembrane</keyword>
<sequence>MRVPSFSANKHLFDSKYITIFGVSEKNLRLVEDAFEKYNPIYSSANFSDNDIDADWKKKKSLEWVKLDNKNKNNSSNSENPKSPQSAQQAGTVFEFDGRFQEINRNPNNSSNQAQQFDSISEAYQNSHGNWIFAKFQNDEDFREVINGHSKIVLDNSDIVYLMIGKYQIDYEVVEFPTKEEIKKQNEKQKEPVIFKVPPKDQNLITLPYEKKSFDIKFHEFILGESRVMRKVDQVVDDPKTLNELIIYAQKALGSWGLLLVVSLVIFFAIFIYKISK</sequence>
<keyword evidence="2" id="KW-1133">Transmembrane helix</keyword>
<gene>
    <name evidence="3" type="ORF">TRFO_03122</name>
</gene>
<dbReference type="GeneID" id="94825808"/>
<evidence type="ECO:0000256" key="1">
    <source>
        <dbReference type="SAM" id="MobiDB-lite"/>
    </source>
</evidence>